<feature type="region of interest" description="Disordered" evidence="1">
    <location>
        <begin position="198"/>
        <end position="222"/>
    </location>
</feature>
<reference evidence="2" key="2">
    <citation type="submission" date="2018-05" db="EMBL/GenBank/DDBJ databases">
        <title>OgluRS3 (Oryza glumaepatula Reference Sequence Version 3).</title>
        <authorList>
            <person name="Zhang J."/>
            <person name="Kudrna D."/>
            <person name="Lee S."/>
            <person name="Talag J."/>
            <person name="Welchert J."/>
            <person name="Wing R.A."/>
        </authorList>
    </citation>
    <scope>NUCLEOTIDE SEQUENCE [LARGE SCALE GENOMIC DNA]</scope>
</reference>
<keyword evidence="3" id="KW-1185">Reference proteome</keyword>
<dbReference type="EnsemblPlants" id="OGLUM05G08290.1">
    <property type="protein sequence ID" value="OGLUM05G08290.1"/>
    <property type="gene ID" value="OGLUM05G08290"/>
</dbReference>
<reference evidence="2" key="1">
    <citation type="submission" date="2015-04" db="UniProtKB">
        <authorList>
            <consortium name="EnsemblPlants"/>
        </authorList>
    </citation>
    <scope>IDENTIFICATION</scope>
</reference>
<dbReference type="AlphaFoldDB" id="A0A0D9ZVY6"/>
<evidence type="ECO:0000313" key="2">
    <source>
        <dbReference type="EnsemblPlants" id="OGLUM05G08290.1"/>
    </source>
</evidence>
<sequence length="222" mass="25111">MNKFWPEFRRWEQINFKELDRVDPTFWPVTSGSVTVQEDKSMHPRVIGCPLEPIFPNRRIESILAHNARFESNPDMRPSLIKPASGTTTYPLIVDGSFVPDPCIPAPFSCPSSTTTATTYTTPPLSTTVSARSSSRLTDRCHLQIHGQLPPSRHHERSPHPVIVFHLHRGRQLKVDHLSPPPDPQLIVSFSSPQYKFGEREDRHDAGLGSITSPSSHRMHQK</sequence>
<evidence type="ECO:0000256" key="1">
    <source>
        <dbReference type="SAM" id="MobiDB-lite"/>
    </source>
</evidence>
<dbReference type="Proteomes" id="UP000026961">
    <property type="component" value="Chromosome 5"/>
</dbReference>
<name>A0A0D9ZVY6_9ORYZ</name>
<accession>A0A0D9ZVY6</accession>
<feature type="compositionally biased region" description="Low complexity" evidence="1">
    <location>
        <begin position="114"/>
        <end position="130"/>
    </location>
</feature>
<evidence type="ECO:0000313" key="3">
    <source>
        <dbReference type="Proteomes" id="UP000026961"/>
    </source>
</evidence>
<protein>
    <submittedName>
        <fullName evidence="2">Uncharacterized protein</fullName>
    </submittedName>
</protein>
<dbReference type="HOGENOM" id="CLU_1247061_0_0_1"/>
<organism evidence="2">
    <name type="scientific">Oryza glumipatula</name>
    <dbReference type="NCBI Taxonomy" id="40148"/>
    <lineage>
        <taxon>Eukaryota</taxon>
        <taxon>Viridiplantae</taxon>
        <taxon>Streptophyta</taxon>
        <taxon>Embryophyta</taxon>
        <taxon>Tracheophyta</taxon>
        <taxon>Spermatophyta</taxon>
        <taxon>Magnoliopsida</taxon>
        <taxon>Liliopsida</taxon>
        <taxon>Poales</taxon>
        <taxon>Poaceae</taxon>
        <taxon>BOP clade</taxon>
        <taxon>Oryzoideae</taxon>
        <taxon>Oryzeae</taxon>
        <taxon>Oryzinae</taxon>
        <taxon>Oryza</taxon>
    </lineage>
</organism>
<dbReference type="Gramene" id="OGLUM05G08290.1">
    <property type="protein sequence ID" value="OGLUM05G08290.1"/>
    <property type="gene ID" value="OGLUM05G08290"/>
</dbReference>
<feature type="region of interest" description="Disordered" evidence="1">
    <location>
        <begin position="114"/>
        <end position="133"/>
    </location>
</feature>
<proteinExistence type="predicted"/>